<dbReference type="GO" id="GO:0016746">
    <property type="term" value="F:acyltransferase activity"/>
    <property type="evidence" value="ECO:0007669"/>
    <property type="project" value="UniProtKB-KW"/>
</dbReference>
<proteinExistence type="predicted"/>
<dbReference type="InterPro" id="IPR016181">
    <property type="entry name" value="Acyl_CoA_acyltransferase"/>
</dbReference>
<evidence type="ECO:0000256" key="1">
    <source>
        <dbReference type="SAM" id="MobiDB-lite"/>
    </source>
</evidence>
<feature type="region of interest" description="Disordered" evidence="1">
    <location>
        <begin position="163"/>
        <end position="189"/>
    </location>
</feature>
<dbReference type="Proteomes" id="UP001596220">
    <property type="component" value="Unassembled WGS sequence"/>
</dbReference>
<dbReference type="InterPro" id="IPR052523">
    <property type="entry name" value="Trichothecene_AcTrans"/>
</dbReference>
<dbReference type="PANTHER" id="PTHR42791">
    <property type="entry name" value="GNAT FAMILY ACETYLTRANSFERASE"/>
    <property type="match status" value="1"/>
</dbReference>
<dbReference type="InterPro" id="IPR000182">
    <property type="entry name" value="GNAT_dom"/>
</dbReference>
<evidence type="ECO:0000313" key="4">
    <source>
        <dbReference type="Proteomes" id="UP001596220"/>
    </source>
</evidence>
<dbReference type="CDD" id="cd04301">
    <property type="entry name" value="NAT_SF"/>
    <property type="match status" value="1"/>
</dbReference>
<organism evidence="3 4">
    <name type="scientific">Saccharothrix lopnurensis</name>
    <dbReference type="NCBI Taxonomy" id="1670621"/>
    <lineage>
        <taxon>Bacteria</taxon>
        <taxon>Bacillati</taxon>
        <taxon>Actinomycetota</taxon>
        <taxon>Actinomycetes</taxon>
        <taxon>Pseudonocardiales</taxon>
        <taxon>Pseudonocardiaceae</taxon>
        <taxon>Saccharothrix</taxon>
    </lineage>
</organism>
<evidence type="ECO:0000259" key="2">
    <source>
        <dbReference type="PROSITE" id="PS51186"/>
    </source>
</evidence>
<keyword evidence="3" id="KW-0012">Acyltransferase</keyword>
<reference evidence="4" key="1">
    <citation type="journal article" date="2019" name="Int. J. Syst. Evol. Microbiol.">
        <title>The Global Catalogue of Microorganisms (GCM) 10K type strain sequencing project: providing services to taxonomists for standard genome sequencing and annotation.</title>
        <authorList>
            <consortium name="The Broad Institute Genomics Platform"/>
            <consortium name="The Broad Institute Genome Sequencing Center for Infectious Disease"/>
            <person name="Wu L."/>
            <person name="Ma J."/>
        </authorList>
    </citation>
    <scope>NUCLEOTIDE SEQUENCE [LARGE SCALE GENOMIC DNA]</scope>
    <source>
        <strain evidence="4">CGMCC 4.7246</strain>
    </source>
</reference>
<dbReference type="Gene3D" id="3.40.630.30">
    <property type="match status" value="1"/>
</dbReference>
<dbReference type="EC" id="2.3.-.-" evidence="3"/>
<sequence>MIVRRAAPDELDALGRAYAGACADEAVTAWVGAGREEVPVDFAGVFLDHALREHEVLVVEGPEGIEGVSTWSPGPAAVPGVEGLPERLATVLTATAARHPEAPHLYLASMGVLPRHRGRGVGGAILRHRLARADADGQPVYLEASTPRSAELYARHGFRPLGPHIDLPPDGPRLRPMWRGARTSADQPT</sequence>
<feature type="domain" description="N-acetyltransferase" evidence="2">
    <location>
        <begin position="40"/>
        <end position="182"/>
    </location>
</feature>
<dbReference type="SUPFAM" id="SSF55729">
    <property type="entry name" value="Acyl-CoA N-acyltransferases (Nat)"/>
    <property type="match status" value="1"/>
</dbReference>
<accession>A0ABW1PC41</accession>
<evidence type="ECO:0000313" key="3">
    <source>
        <dbReference type="EMBL" id="MFC6092609.1"/>
    </source>
</evidence>
<keyword evidence="3" id="KW-0808">Transferase</keyword>
<keyword evidence="4" id="KW-1185">Reference proteome</keyword>
<name>A0ABW1PC41_9PSEU</name>
<dbReference type="PROSITE" id="PS51186">
    <property type="entry name" value="GNAT"/>
    <property type="match status" value="1"/>
</dbReference>
<dbReference type="EMBL" id="JBHSQO010000031">
    <property type="protein sequence ID" value="MFC6092609.1"/>
    <property type="molecule type" value="Genomic_DNA"/>
</dbReference>
<dbReference type="PANTHER" id="PTHR42791:SF1">
    <property type="entry name" value="N-ACETYLTRANSFERASE DOMAIN-CONTAINING PROTEIN"/>
    <property type="match status" value="1"/>
</dbReference>
<dbReference type="RefSeq" id="WP_380638977.1">
    <property type="nucleotide sequence ID" value="NZ_JBHSQO010000031.1"/>
</dbReference>
<protein>
    <submittedName>
        <fullName evidence="3">GNAT family N-acetyltransferase</fullName>
        <ecNumber evidence="3">2.3.-.-</ecNumber>
    </submittedName>
</protein>
<comment type="caution">
    <text evidence="3">The sequence shown here is derived from an EMBL/GenBank/DDBJ whole genome shotgun (WGS) entry which is preliminary data.</text>
</comment>
<dbReference type="Pfam" id="PF13508">
    <property type="entry name" value="Acetyltransf_7"/>
    <property type="match status" value="1"/>
</dbReference>
<gene>
    <name evidence="3" type="ORF">ACFP3R_25320</name>
</gene>